<dbReference type="PANTHER" id="PTHR11552">
    <property type="entry name" value="GLUCOSE-METHANOL-CHOLINE GMC OXIDOREDUCTASE"/>
    <property type="match status" value="1"/>
</dbReference>
<dbReference type="PANTHER" id="PTHR11552:SF134">
    <property type="entry name" value="GLUCOSE-METHANOL-CHOLINE OXIDOREDUCTASE N-TERMINAL DOMAIN-CONTAINING PROTEIN"/>
    <property type="match status" value="1"/>
</dbReference>
<gene>
    <name evidence="4" type="ORF">CFD26_105306</name>
</gene>
<dbReference type="GO" id="GO:0016614">
    <property type="term" value="F:oxidoreductase activity, acting on CH-OH group of donors"/>
    <property type="evidence" value="ECO:0007669"/>
    <property type="project" value="InterPro"/>
</dbReference>
<dbReference type="SUPFAM" id="SSF51905">
    <property type="entry name" value="FAD/NAD(P)-binding domain"/>
    <property type="match status" value="1"/>
</dbReference>
<keyword evidence="2" id="KW-0285">Flavoprotein</keyword>
<dbReference type="EMBL" id="NIDN02000124">
    <property type="protein sequence ID" value="RLL96096.1"/>
    <property type="molecule type" value="Genomic_DNA"/>
</dbReference>
<keyword evidence="5" id="KW-1185">Reference proteome</keyword>
<evidence type="ECO:0000313" key="5">
    <source>
        <dbReference type="Proteomes" id="UP000215289"/>
    </source>
</evidence>
<keyword evidence="2" id="KW-0274">FAD</keyword>
<dbReference type="InterPro" id="IPR036188">
    <property type="entry name" value="FAD/NAD-bd_sf"/>
</dbReference>
<dbReference type="InterPro" id="IPR012132">
    <property type="entry name" value="GMC_OxRdtase"/>
</dbReference>
<accession>A0A3R7LX54</accession>
<dbReference type="Gene3D" id="3.50.50.60">
    <property type="entry name" value="FAD/NAD(P)-binding domain"/>
    <property type="match status" value="1"/>
</dbReference>
<dbReference type="OrthoDB" id="4463580at2759"/>
<organism evidence="4 5">
    <name type="scientific">Aspergillus turcosus</name>
    <dbReference type="NCBI Taxonomy" id="1245748"/>
    <lineage>
        <taxon>Eukaryota</taxon>
        <taxon>Fungi</taxon>
        <taxon>Dikarya</taxon>
        <taxon>Ascomycota</taxon>
        <taxon>Pezizomycotina</taxon>
        <taxon>Eurotiomycetes</taxon>
        <taxon>Eurotiomycetidae</taxon>
        <taxon>Eurotiales</taxon>
        <taxon>Aspergillaceae</taxon>
        <taxon>Aspergillus</taxon>
        <taxon>Aspergillus subgen. Fumigati</taxon>
    </lineage>
</organism>
<comment type="similarity">
    <text evidence="1 2">Belongs to the GMC oxidoreductase family.</text>
</comment>
<dbReference type="PROSITE" id="PS00623">
    <property type="entry name" value="GMC_OXRED_1"/>
    <property type="match status" value="1"/>
</dbReference>
<evidence type="ECO:0000259" key="3">
    <source>
        <dbReference type="PROSITE" id="PS00623"/>
    </source>
</evidence>
<evidence type="ECO:0000256" key="1">
    <source>
        <dbReference type="ARBA" id="ARBA00010790"/>
    </source>
</evidence>
<sequence>MGSEATWDFIIVGGGPAGCALAVDLARSTVHPRVLLLEAGIRGDGKALHVDGQRWTAFLNKEVNWGYKTVPQEHCNGRQIDYSRGKALGGSTAINFAIFTVGSRDDYDQWATVVGDELYKWDRMQARFRRLEAFNSTISEPKNKKYAAPKFSDHGSQGAVRVGFASEWEQDLPLMMDVFEQAGLVRNPDHNSGNPMGMSLLVNAADKGRKTTAADLLDTAPENLKVITESPVQRVVLDGKKAIGVECNGKQCKSSKFYV</sequence>
<dbReference type="AlphaFoldDB" id="A0A3R7LX54"/>
<dbReference type="Gene3D" id="3.30.560.10">
    <property type="entry name" value="Glucose Oxidase, domain 3"/>
    <property type="match status" value="1"/>
</dbReference>
<dbReference type="GO" id="GO:0050660">
    <property type="term" value="F:flavin adenine dinucleotide binding"/>
    <property type="evidence" value="ECO:0007669"/>
    <property type="project" value="InterPro"/>
</dbReference>
<dbReference type="InterPro" id="IPR000172">
    <property type="entry name" value="GMC_OxRdtase_N"/>
</dbReference>
<name>A0A3R7LX54_9EURO</name>
<dbReference type="Pfam" id="PF00732">
    <property type="entry name" value="GMC_oxred_N"/>
    <property type="match status" value="1"/>
</dbReference>
<comment type="caution">
    <text evidence="4">The sequence shown here is derived from an EMBL/GenBank/DDBJ whole genome shotgun (WGS) entry which is preliminary data.</text>
</comment>
<dbReference type="Proteomes" id="UP000215289">
    <property type="component" value="Unassembled WGS sequence"/>
</dbReference>
<dbReference type="STRING" id="1245748.A0A3R7LX54"/>
<proteinExistence type="inferred from homology"/>
<evidence type="ECO:0000256" key="2">
    <source>
        <dbReference type="RuleBase" id="RU003968"/>
    </source>
</evidence>
<feature type="domain" description="Glucose-methanol-choline oxidoreductase N-terminal" evidence="3">
    <location>
        <begin position="85"/>
        <end position="108"/>
    </location>
</feature>
<protein>
    <recommendedName>
        <fullName evidence="3">Glucose-methanol-choline oxidoreductase N-terminal domain-containing protein</fullName>
    </recommendedName>
</protein>
<reference evidence="4 5" key="1">
    <citation type="submission" date="2018-08" db="EMBL/GenBank/DDBJ databases">
        <title>Draft genome sequences of two Aspergillus turcosus clinical strains isolated from bronchoalveolar lavage fluid: one azole-susceptible and the other azole-resistant.</title>
        <authorList>
            <person name="Parent-Michaud M."/>
            <person name="Dufresne P.J."/>
            <person name="Fournier E."/>
            <person name="Martineau C."/>
            <person name="Moreira S."/>
            <person name="Perkins V."/>
            <person name="De Repentigny L."/>
            <person name="Dufresne S.F."/>
        </authorList>
    </citation>
    <scope>NUCLEOTIDE SEQUENCE [LARGE SCALE GENOMIC DNA]</scope>
    <source>
        <strain evidence="4">HMR AF 1038</strain>
    </source>
</reference>
<evidence type="ECO:0000313" key="4">
    <source>
        <dbReference type="EMBL" id="RLL96096.1"/>
    </source>
</evidence>